<reference evidence="2 3" key="1">
    <citation type="journal article" date="2024" name="J Genomics">
        <title>Draft genome sequencing and assembly of Favolaschia claudopus CIRM-BRFM 2984 isolated from oak limbs.</title>
        <authorList>
            <person name="Navarro D."/>
            <person name="Drula E."/>
            <person name="Chaduli D."/>
            <person name="Cazenave R."/>
            <person name="Ahrendt S."/>
            <person name="Wang J."/>
            <person name="Lipzen A."/>
            <person name="Daum C."/>
            <person name="Barry K."/>
            <person name="Grigoriev I.V."/>
            <person name="Favel A."/>
            <person name="Rosso M.N."/>
            <person name="Martin F."/>
        </authorList>
    </citation>
    <scope>NUCLEOTIDE SEQUENCE [LARGE SCALE GENOMIC DNA]</scope>
    <source>
        <strain evidence="2 3">CIRM-BRFM 2984</strain>
    </source>
</reference>
<dbReference type="Proteomes" id="UP001362999">
    <property type="component" value="Unassembled WGS sequence"/>
</dbReference>
<proteinExistence type="predicted"/>
<feature type="compositionally biased region" description="Low complexity" evidence="1">
    <location>
        <begin position="286"/>
        <end position="313"/>
    </location>
</feature>
<feature type="compositionally biased region" description="Acidic residues" evidence="1">
    <location>
        <begin position="180"/>
        <end position="204"/>
    </location>
</feature>
<gene>
    <name evidence="2" type="ORF">R3P38DRAFT_3172358</name>
</gene>
<protein>
    <submittedName>
        <fullName evidence="2">Uncharacterized protein</fullName>
    </submittedName>
</protein>
<evidence type="ECO:0000313" key="2">
    <source>
        <dbReference type="EMBL" id="KAK7052031.1"/>
    </source>
</evidence>
<feature type="region of interest" description="Disordered" evidence="1">
    <location>
        <begin position="167"/>
        <end position="319"/>
    </location>
</feature>
<dbReference type="EMBL" id="JAWWNJ010000007">
    <property type="protein sequence ID" value="KAK7052031.1"/>
    <property type="molecule type" value="Genomic_DNA"/>
</dbReference>
<sequence length="376" mass="40442">MTSFASTLVEQVIDSTLLQTALVLDQTALATLASYVSPFTQFTNDAPVNPTLDALLTLVCEAARANPSLDVEAAINALLASADPYDPIDDPEADDEISWDDCFHATPGSVIQPPFDFPGLELAMQRQEKFQYEQSIRDSQLREDIEPGLLFTDADTLAYLESLEDSFSDADDAPSHATDDPFDGDSEGSDEPAPDSSDDEDEGSCDSSFDLSNDEDEFVSSTKVPQPRVTPADLSDDEDEGSGASSFDLSYDEDEFVPFTKAPQPRVTPLLRRRATAKSAPKAQQSPAKFKAAGAKPKSKGPAKPQSPAKAQSIPMSDWVASRRERAARRMDRFMGSSPKRASAAAVSASPSKPSSSTVVPTRKATGPLEELLLNH</sequence>
<organism evidence="2 3">
    <name type="scientific">Favolaschia claudopus</name>
    <dbReference type="NCBI Taxonomy" id="2862362"/>
    <lineage>
        <taxon>Eukaryota</taxon>
        <taxon>Fungi</taxon>
        <taxon>Dikarya</taxon>
        <taxon>Basidiomycota</taxon>
        <taxon>Agaricomycotina</taxon>
        <taxon>Agaricomycetes</taxon>
        <taxon>Agaricomycetidae</taxon>
        <taxon>Agaricales</taxon>
        <taxon>Marasmiineae</taxon>
        <taxon>Mycenaceae</taxon>
        <taxon>Favolaschia</taxon>
    </lineage>
</organism>
<feature type="compositionally biased region" description="Low complexity" evidence="1">
    <location>
        <begin position="337"/>
        <end position="363"/>
    </location>
</feature>
<evidence type="ECO:0000256" key="1">
    <source>
        <dbReference type="SAM" id="MobiDB-lite"/>
    </source>
</evidence>
<evidence type="ECO:0000313" key="3">
    <source>
        <dbReference type="Proteomes" id="UP001362999"/>
    </source>
</evidence>
<dbReference type="AlphaFoldDB" id="A0AAW0DMS8"/>
<name>A0AAW0DMS8_9AGAR</name>
<accession>A0AAW0DMS8</accession>
<feature type="region of interest" description="Disordered" evidence="1">
    <location>
        <begin position="332"/>
        <end position="376"/>
    </location>
</feature>
<comment type="caution">
    <text evidence="2">The sequence shown here is derived from an EMBL/GenBank/DDBJ whole genome shotgun (WGS) entry which is preliminary data.</text>
</comment>
<keyword evidence="3" id="KW-1185">Reference proteome</keyword>